<organism evidence="1 2">
    <name type="scientific">Amycolatopsis samaneae</name>
    <dbReference type="NCBI Taxonomy" id="664691"/>
    <lineage>
        <taxon>Bacteria</taxon>
        <taxon>Bacillati</taxon>
        <taxon>Actinomycetota</taxon>
        <taxon>Actinomycetes</taxon>
        <taxon>Pseudonocardiales</taxon>
        <taxon>Pseudonocardiaceae</taxon>
        <taxon>Amycolatopsis</taxon>
    </lineage>
</organism>
<dbReference type="EMBL" id="JBHUKU010000012">
    <property type="protein sequence ID" value="MFD2461312.1"/>
    <property type="molecule type" value="Genomic_DNA"/>
</dbReference>
<proteinExistence type="predicted"/>
<protein>
    <submittedName>
        <fullName evidence="1">Uncharacterized protein</fullName>
    </submittedName>
</protein>
<dbReference type="RefSeq" id="WP_345408809.1">
    <property type="nucleotide sequence ID" value="NZ_BAABHG010000031.1"/>
</dbReference>
<dbReference type="Proteomes" id="UP001597419">
    <property type="component" value="Unassembled WGS sequence"/>
</dbReference>
<keyword evidence="2" id="KW-1185">Reference proteome</keyword>
<sequence>MHPGYGGDPFAQFRANIDDLADTYTTLLREHGNADHATLCLLATVPPEDKNWFSVTLAFAIAELAQHRLHTEPSGARFD</sequence>
<evidence type="ECO:0000313" key="2">
    <source>
        <dbReference type="Proteomes" id="UP001597419"/>
    </source>
</evidence>
<evidence type="ECO:0000313" key="1">
    <source>
        <dbReference type="EMBL" id="MFD2461312.1"/>
    </source>
</evidence>
<accession>A0ABW5GKH5</accession>
<reference evidence="2" key="1">
    <citation type="journal article" date="2019" name="Int. J. Syst. Evol. Microbiol.">
        <title>The Global Catalogue of Microorganisms (GCM) 10K type strain sequencing project: providing services to taxonomists for standard genome sequencing and annotation.</title>
        <authorList>
            <consortium name="The Broad Institute Genomics Platform"/>
            <consortium name="The Broad Institute Genome Sequencing Center for Infectious Disease"/>
            <person name="Wu L."/>
            <person name="Ma J."/>
        </authorList>
    </citation>
    <scope>NUCLEOTIDE SEQUENCE [LARGE SCALE GENOMIC DNA]</scope>
    <source>
        <strain evidence="2">CGMCC 4.7643</strain>
    </source>
</reference>
<name>A0ABW5GKH5_9PSEU</name>
<gene>
    <name evidence="1" type="ORF">ACFSYJ_22095</name>
</gene>
<comment type="caution">
    <text evidence="1">The sequence shown here is derived from an EMBL/GenBank/DDBJ whole genome shotgun (WGS) entry which is preliminary data.</text>
</comment>